<dbReference type="Proteomes" id="UP001648503">
    <property type="component" value="Unassembled WGS sequence"/>
</dbReference>
<dbReference type="EMBL" id="JAFCIX010000431">
    <property type="protein sequence ID" value="KAH6590604.1"/>
    <property type="molecule type" value="Genomic_DNA"/>
</dbReference>
<evidence type="ECO:0000256" key="5">
    <source>
        <dbReference type="ARBA" id="ARBA00022777"/>
    </source>
</evidence>
<dbReference type="Gene3D" id="1.10.510.10">
    <property type="entry name" value="Transferase(Phosphotransferase) domain 1"/>
    <property type="match status" value="1"/>
</dbReference>
<feature type="compositionally biased region" description="Acidic residues" evidence="9">
    <location>
        <begin position="47"/>
        <end position="57"/>
    </location>
</feature>
<evidence type="ECO:0000256" key="3">
    <source>
        <dbReference type="ARBA" id="ARBA00022679"/>
    </source>
</evidence>
<dbReference type="PANTHER" id="PTHR24343:SF558">
    <property type="entry name" value="PROTEIN KINASE DOMAIN-CONTAINING PROTEIN"/>
    <property type="match status" value="1"/>
</dbReference>
<dbReference type="InterPro" id="IPR000719">
    <property type="entry name" value="Prot_kinase_dom"/>
</dbReference>
<evidence type="ECO:0000313" key="11">
    <source>
        <dbReference type="EMBL" id="KAH6590604.1"/>
    </source>
</evidence>
<evidence type="ECO:0000256" key="4">
    <source>
        <dbReference type="ARBA" id="ARBA00022741"/>
    </source>
</evidence>
<evidence type="ECO:0000256" key="7">
    <source>
        <dbReference type="ARBA" id="ARBA00047899"/>
    </source>
</evidence>
<keyword evidence="2" id="KW-0723">Serine/threonine-protein kinase</keyword>
<dbReference type="PROSITE" id="PS50011">
    <property type="entry name" value="PROTEIN_KINASE_DOM"/>
    <property type="match status" value="1"/>
</dbReference>
<keyword evidence="12" id="KW-1185">Reference proteome</keyword>
<evidence type="ECO:0000256" key="8">
    <source>
        <dbReference type="ARBA" id="ARBA00048679"/>
    </source>
</evidence>
<dbReference type="PANTHER" id="PTHR24343">
    <property type="entry name" value="SERINE/THREONINE KINASE"/>
    <property type="match status" value="1"/>
</dbReference>
<dbReference type="SUPFAM" id="SSF56112">
    <property type="entry name" value="Protein kinase-like (PK-like)"/>
    <property type="match status" value="1"/>
</dbReference>
<keyword evidence="3" id="KW-0808">Transferase</keyword>
<evidence type="ECO:0000256" key="1">
    <source>
        <dbReference type="ARBA" id="ARBA00012513"/>
    </source>
</evidence>
<feature type="compositionally biased region" description="Polar residues" evidence="9">
    <location>
        <begin position="290"/>
        <end position="320"/>
    </location>
</feature>
<dbReference type="CDD" id="cd13994">
    <property type="entry name" value="STKc_HAL4_like"/>
    <property type="match status" value="1"/>
</dbReference>
<sequence>MDTFQPVLWTKGLESRKCLNSDQLVQQVNVPKSTLSRPSDMFHLENSDDDDDDDSDAESIPNAVKVGQSQRSSRLKQPPSSVSSVVLGKPEASASPFAKLSWKPRTVTLVNVRKDFMEISAEKPGLLDMGSKAAEPIHAGTSLEPTADDLGSAQNPIRSTGHSGNTSSSGSISVDTTTKRNTTTIVQTAMNAAASSSSSAVNMASKRGSTKPDTKAIVPLEPSMARKPYRFNLFQLGTDRQPLKDCTEIPPPMLNLPTSVYNLSPLSMRSSLAKDGSDSDNRSEPGSLPHTVQKSKSRNNQTSQQSNGVSTYASGASSGIFSRKSSKEVESTELPSRLIKKLFKEFHNPKINTNHHDGRKLSNCALVPDTVSVVSTKPPHCDHSNDADVVSKRSRDRESIRLVQTTNASVLSIPTKDHTENMYSSVSSLSNPEDILEAASHHDTTLMRDVSNPASAPPPPKPIHQSRSLSLSKSSRPGCTLSEKFGCGEMRVIGQGTTCRVRMLIVTQAASQSVASLSVTPSTASSLNPVSLRHTISENALSIPPNVPLQPLGRKVYAVKEFRKKTKGESEKRYMKRMTSEFCISSSLHHSNVVETLDLVVDDNQKWCEVMEYCSGGTLFDLMGSLYLTDWEIDCCFKQLIQGVSYIHSMGVAHRDLKPENILFNSDGQLKISDFGVSDVFKTAFESLPHMSRGLCGSKPYIAPEEFSSSEYDAREVDIWATGVIYYAMKYTGLPWKRAIKEDPDYSVFLKTRNGRFTPIDSLEKGCRDLLNSILDPNPKTRCTSDVILDNPWFQSINVCCGLECSDGSLHRHLCHRMYADWTSRHHRQLVV</sequence>
<dbReference type="InterPro" id="IPR008271">
    <property type="entry name" value="Ser/Thr_kinase_AS"/>
</dbReference>
<dbReference type="EC" id="2.7.11.1" evidence="1"/>
<feature type="compositionally biased region" description="Low complexity" evidence="9">
    <location>
        <begin position="159"/>
        <end position="176"/>
    </location>
</feature>
<keyword evidence="6" id="KW-0067">ATP-binding</keyword>
<feature type="compositionally biased region" description="Low complexity" evidence="9">
    <location>
        <begin position="466"/>
        <end position="476"/>
    </location>
</feature>
<name>A0ABQ8F1U3_9FUNG</name>
<dbReference type="SMART" id="SM00220">
    <property type="entry name" value="S_TKc"/>
    <property type="match status" value="1"/>
</dbReference>
<accession>A0ABQ8F1U3</accession>
<evidence type="ECO:0000256" key="6">
    <source>
        <dbReference type="ARBA" id="ARBA00022840"/>
    </source>
</evidence>
<dbReference type="InterPro" id="IPR011009">
    <property type="entry name" value="Kinase-like_dom_sf"/>
</dbReference>
<dbReference type="Pfam" id="PF00069">
    <property type="entry name" value="Pkinase"/>
    <property type="match status" value="1"/>
</dbReference>
<gene>
    <name evidence="11" type="ORF">BASA50_009253</name>
</gene>
<keyword evidence="5" id="KW-0418">Kinase</keyword>
<evidence type="ECO:0000313" key="12">
    <source>
        <dbReference type="Proteomes" id="UP001648503"/>
    </source>
</evidence>
<keyword evidence="4" id="KW-0547">Nucleotide-binding</keyword>
<feature type="domain" description="Protein kinase" evidence="10">
    <location>
        <begin position="487"/>
        <end position="794"/>
    </location>
</feature>
<evidence type="ECO:0000256" key="2">
    <source>
        <dbReference type="ARBA" id="ARBA00022527"/>
    </source>
</evidence>
<organism evidence="11 12">
    <name type="scientific">Batrachochytrium salamandrivorans</name>
    <dbReference type="NCBI Taxonomy" id="1357716"/>
    <lineage>
        <taxon>Eukaryota</taxon>
        <taxon>Fungi</taxon>
        <taxon>Fungi incertae sedis</taxon>
        <taxon>Chytridiomycota</taxon>
        <taxon>Chytridiomycota incertae sedis</taxon>
        <taxon>Chytridiomycetes</taxon>
        <taxon>Rhizophydiales</taxon>
        <taxon>Rhizophydiales incertae sedis</taxon>
        <taxon>Batrachochytrium</taxon>
    </lineage>
</organism>
<feature type="region of interest" description="Disordered" evidence="9">
    <location>
        <begin position="192"/>
        <end position="215"/>
    </location>
</feature>
<feature type="region of interest" description="Disordered" evidence="9">
    <location>
        <begin position="448"/>
        <end position="477"/>
    </location>
</feature>
<protein>
    <recommendedName>
        <fullName evidence="1">non-specific serine/threonine protein kinase</fullName>
        <ecNumber evidence="1">2.7.11.1</ecNumber>
    </recommendedName>
</protein>
<feature type="compositionally biased region" description="Low complexity" evidence="9">
    <location>
        <begin position="192"/>
        <end position="205"/>
    </location>
</feature>
<comment type="caution">
    <text evidence="11">The sequence shown here is derived from an EMBL/GenBank/DDBJ whole genome shotgun (WGS) entry which is preliminary data.</text>
</comment>
<feature type="region of interest" description="Disordered" evidence="9">
    <location>
        <begin position="29"/>
        <end position="87"/>
    </location>
</feature>
<evidence type="ECO:0000259" key="10">
    <source>
        <dbReference type="PROSITE" id="PS50011"/>
    </source>
</evidence>
<reference evidence="11 12" key="1">
    <citation type="submission" date="2021-02" db="EMBL/GenBank/DDBJ databases">
        <title>Variation within the Batrachochytrium salamandrivorans European outbreak.</title>
        <authorList>
            <person name="Kelly M."/>
            <person name="Pasmans F."/>
            <person name="Shea T.P."/>
            <person name="Munoz J.F."/>
            <person name="Carranza S."/>
            <person name="Cuomo C.A."/>
            <person name="Martel A."/>
        </authorList>
    </citation>
    <scope>NUCLEOTIDE SEQUENCE [LARGE SCALE GENOMIC DNA]</scope>
    <source>
        <strain evidence="11 12">AMFP18/2</strain>
    </source>
</reference>
<dbReference type="PROSITE" id="PS00108">
    <property type="entry name" value="PROTEIN_KINASE_ST"/>
    <property type="match status" value="1"/>
</dbReference>
<comment type="catalytic activity">
    <reaction evidence="8">
        <text>L-seryl-[protein] + ATP = O-phospho-L-seryl-[protein] + ADP + H(+)</text>
        <dbReference type="Rhea" id="RHEA:17989"/>
        <dbReference type="Rhea" id="RHEA-COMP:9863"/>
        <dbReference type="Rhea" id="RHEA-COMP:11604"/>
        <dbReference type="ChEBI" id="CHEBI:15378"/>
        <dbReference type="ChEBI" id="CHEBI:29999"/>
        <dbReference type="ChEBI" id="CHEBI:30616"/>
        <dbReference type="ChEBI" id="CHEBI:83421"/>
        <dbReference type="ChEBI" id="CHEBI:456216"/>
        <dbReference type="EC" id="2.7.11.1"/>
    </reaction>
</comment>
<evidence type="ECO:0000256" key="9">
    <source>
        <dbReference type="SAM" id="MobiDB-lite"/>
    </source>
</evidence>
<comment type="catalytic activity">
    <reaction evidence="7">
        <text>L-threonyl-[protein] + ATP = O-phospho-L-threonyl-[protein] + ADP + H(+)</text>
        <dbReference type="Rhea" id="RHEA:46608"/>
        <dbReference type="Rhea" id="RHEA-COMP:11060"/>
        <dbReference type="Rhea" id="RHEA-COMP:11605"/>
        <dbReference type="ChEBI" id="CHEBI:15378"/>
        <dbReference type="ChEBI" id="CHEBI:30013"/>
        <dbReference type="ChEBI" id="CHEBI:30616"/>
        <dbReference type="ChEBI" id="CHEBI:61977"/>
        <dbReference type="ChEBI" id="CHEBI:456216"/>
        <dbReference type="EC" id="2.7.11.1"/>
    </reaction>
</comment>
<feature type="region of interest" description="Disordered" evidence="9">
    <location>
        <begin position="269"/>
        <end position="334"/>
    </location>
</feature>
<proteinExistence type="predicted"/>
<feature type="region of interest" description="Disordered" evidence="9">
    <location>
        <begin position="141"/>
        <end position="179"/>
    </location>
</feature>